<keyword evidence="3" id="KW-0804">Transcription</keyword>
<dbReference type="AlphaFoldDB" id="A0A7X3BUL7"/>
<dbReference type="PROSITE" id="PS50043">
    <property type="entry name" value="HTH_LUXR_2"/>
    <property type="match status" value="1"/>
</dbReference>
<dbReference type="SMART" id="SM00421">
    <property type="entry name" value="HTH_LUXR"/>
    <property type="match status" value="1"/>
</dbReference>
<evidence type="ECO:0000313" key="5">
    <source>
        <dbReference type="EMBL" id="MTT74671.1"/>
    </source>
</evidence>
<dbReference type="Gene3D" id="1.10.10.10">
    <property type="entry name" value="Winged helix-like DNA-binding domain superfamily/Winged helix DNA-binding domain"/>
    <property type="match status" value="1"/>
</dbReference>
<feature type="domain" description="HTH luxR-type" evidence="4">
    <location>
        <begin position="194"/>
        <end position="259"/>
    </location>
</feature>
<comment type="caution">
    <text evidence="5">The sequence shown here is derived from an EMBL/GenBank/DDBJ whole genome shotgun (WGS) entry which is preliminary data.</text>
</comment>
<dbReference type="PROSITE" id="PS00622">
    <property type="entry name" value="HTH_LUXR_1"/>
    <property type="match status" value="1"/>
</dbReference>
<keyword evidence="2" id="KW-0238">DNA-binding</keyword>
<dbReference type="GO" id="GO:0003677">
    <property type="term" value="F:DNA binding"/>
    <property type="evidence" value="ECO:0007669"/>
    <property type="project" value="UniProtKB-KW"/>
</dbReference>
<reference evidence="5 6" key="1">
    <citation type="journal article" date="2019" name="Nat. Med.">
        <title>A library of human gut bacterial isolates paired with longitudinal multiomics data enables mechanistic microbiome research.</title>
        <authorList>
            <person name="Poyet M."/>
            <person name="Groussin M."/>
            <person name="Gibbons S.M."/>
            <person name="Avila-Pacheco J."/>
            <person name="Jiang X."/>
            <person name="Kearney S.M."/>
            <person name="Perrotta A.R."/>
            <person name="Berdy B."/>
            <person name="Zhao S."/>
            <person name="Lieberman T.D."/>
            <person name="Swanson P.K."/>
            <person name="Smith M."/>
            <person name="Roesemann S."/>
            <person name="Alexander J.E."/>
            <person name="Rich S.A."/>
            <person name="Livny J."/>
            <person name="Vlamakis H."/>
            <person name="Clish C."/>
            <person name="Bullock K."/>
            <person name="Deik A."/>
            <person name="Scott J."/>
            <person name="Pierce K.A."/>
            <person name="Xavier R.J."/>
            <person name="Alm E.J."/>
        </authorList>
    </citation>
    <scope>NUCLEOTIDE SEQUENCE [LARGE SCALE GENOMIC DNA]</scope>
    <source>
        <strain evidence="5 6">BIOML-A13</strain>
    </source>
</reference>
<dbReference type="OrthoDB" id="9779069at2"/>
<dbReference type="SUPFAM" id="SSF46894">
    <property type="entry name" value="C-terminal effector domain of the bipartite response regulators"/>
    <property type="match status" value="1"/>
</dbReference>
<dbReference type="PRINTS" id="PR00038">
    <property type="entry name" value="HTHLUXR"/>
</dbReference>
<name>A0A7X3BUL7_9FIRM</name>
<dbReference type="CDD" id="cd06170">
    <property type="entry name" value="LuxR_C_like"/>
    <property type="match status" value="1"/>
</dbReference>
<dbReference type="InterPro" id="IPR036388">
    <property type="entry name" value="WH-like_DNA-bd_sf"/>
</dbReference>
<sequence length="262" mass="30355">MKRYNHFTLPYSCFDVVLKEMKMMRNTFSSQEWLKFIGKEKLQTFQDSFARVDNISLCFFDLEGTPLTVWSNSSLLCHQIIQNNKKRCQQEKEKSMCFIKKTQQIKLFTCYLGLTYFMCPVYYNNKLVAIAYGGGIATEAQTVPQEIIERYNIPLMPQRKLQRIGELLVQTMALVNFDLNVVENIGAEKTEADLNVFNGILSRREAEVAMLICQGLSNKQIAEQLFISEKTIKTHVSNILSKLDIKDRMQLILEYCRIVPNA</sequence>
<dbReference type="PANTHER" id="PTHR44688:SF16">
    <property type="entry name" value="DNA-BINDING TRANSCRIPTIONAL ACTIVATOR DEVR_DOSR"/>
    <property type="match status" value="1"/>
</dbReference>
<dbReference type="Proteomes" id="UP000484547">
    <property type="component" value="Unassembled WGS sequence"/>
</dbReference>
<protein>
    <submittedName>
        <fullName evidence="5">RNA polymerase subunit sigma-70</fullName>
    </submittedName>
</protein>
<dbReference type="InterPro" id="IPR000792">
    <property type="entry name" value="Tscrpt_reg_LuxR_C"/>
</dbReference>
<proteinExistence type="predicted"/>
<dbReference type="InterPro" id="IPR016032">
    <property type="entry name" value="Sig_transdc_resp-reg_C-effctor"/>
</dbReference>
<evidence type="ECO:0000256" key="2">
    <source>
        <dbReference type="ARBA" id="ARBA00023125"/>
    </source>
</evidence>
<evidence type="ECO:0000256" key="3">
    <source>
        <dbReference type="ARBA" id="ARBA00023163"/>
    </source>
</evidence>
<keyword evidence="1" id="KW-0805">Transcription regulation</keyword>
<dbReference type="InterPro" id="IPR018771">
    <property type="entry name" value="PocR_dom"/>
</dbReference>
<dbReference type="Pfam" id="PF00196">
    <property type="entry name" value="GerE"/>
    <property type="match status" value="1"/>
</dbReference>
<dbReference type="Pfam" id="PF10114">
    <property type="entry name" value="PocR"/>
    <property type="match status" value="1"/>
</dbReference>
<organism evidence="5 6">
    <name type="scientific">Phascolarctobacterium faecium</name>
    <dbReference type="NCBI Taxonomy" id="33025"/>
    <lineage>
        <taxon>Bacteria</taxon>
        <taxon>Bacillati</taxon>
        <taxon>Bacillota</taxon>
        <taxon>Negativicutes</taxon>
        <taxon>Acidaminococcales</taxon>
        <taxon>Acidaminococcaceae</taxon>
        <taxon>Phascolarctobacterium</taxon>
    </lineage>
</organism>
<evidence type="ECO:0000313" key="6">
    <source>
        <dbReference type="Proteomes" id="UP000484547"/>
    </source>
</evidence>
<evidence type="ECO:0000259" key="4">
    <source>
        <dbReference type="PROSITE" id="PS50043"/>
    </source>
</evidence>
<dbReference type="PANTHER" id="PTHR44688">
    <property type="entry name" value="DNA-BINDING TRANSCRIPTIONAL ACTIVATOR DEVR_DOSR"/>
    <property type="match status" value="1"/>
</dbReference>
<dbReference type="EMBL" id="WNBM01000001">
    <property type="protein sequence ID" value="MTT74671.1"/>
    <property type="molecule type" value="Genomic_DNA"/>
</dbReference>
<evidence type="ECO:0000256" key="1">
    <source>
        <dbReference type="ARBA" id="ARBA00023015"/>
    </source>
</evidence>
<dbReference type="GO" id="GO:0006355">
    <property type="term" value="P:regulation of DNA-templated transcription"/>
    <property type="evidence" value="ECO:0007669"/>
    <property type="project" value="InterPro"/>
</dbReference>
<accession>A0A7X3BUL7</accession>
<gene>
    <name evidence="5" type="ORF">GMD11_00105</name>
</gene>